<dbReference type="Proteomes" id="UP000663760">
    <property type="component" value="Chromosome 6"/>
</dbReference>
<dbReference type="OrthoDB" id="4115at2759"/>
<proteinExistence type="predicted"/>
<keyword evidence="1" id="KW-0175">Coiled coil</keyword>
<keyword evidence="3" id="KW-1185">Reference proteome</keyword>
<dbReference type="EMBL" id="LR746269">
    <property type="protein sequence ID" value="CAA7397782.1"/>
    <property type="molecule type" value="Genomic_DNA"/>
</dbReference>
<accession>A0A7I8KK20</accession>
<evidence type="ECO:0000256" key="1">
    <source>
        <dbReference type="SAM" id="Coils"/>
    </source>
</evidence>
<sequence>MSSAAAAASARAAFLLSRFRDLSLKCYPSAPSPSSSRQLFGISRRDSGGLQERRQSSPSVSRCLASGVDGGGGLADDLVSTAREQRRRRREYSALANVLCRVEPLDVSVIGEGISAAAKEAMKRTISSMLGLLPSDQFHVAIRVSNQPLDRLLVSSVITGYTLWNAEYRLSLGRNFKKYPVIPEPSLEQEGSCQPNVEEGLYGDRFEEKLITPETLEVPSPAALSYIQKLEAELAASEKELDAQLLEKKCMEYNRKDDSDLLEYLRSLEPAMVTELSQPSSPEVEEIIQQLVQSIHLKCFGDIADLSRNSDKGKASILKKFPQSSSDEQCVTLDTTRDFLAKLLFWCMLLGHHMRGLEYRLLLSFAVGLL</sequence>
<evidence type="ECO:0000313" key="2">
    <source>
        <dbReference type="EMBL" id="CAA7397782.1"/>
    </source>
</evidence>
<dbReference type="InterPro" id="IPR008479">
    <property type="entry name" value="DUF760"/>
</dbReference>
<gene>
    <name evidence="2" type="ORF">SI8410_06008447</name>
</gene>
<feature type="coiled-coil region" evidence="1">
    <location>
        <begin position="227"/>
        <end position="256"/>
    </location>
</feature>
<dbReference type="PANTHER" id="PTHR33598:SF10">
    <property type="entry name" value="SEED MATURATION-LIKE PROTEIN"/>
    <property type="match status" value="1"/>
</dbReference>
<dbReference type="Pfam" id="PF05542">
    <property type="entry name" value="DUF760"/>
    <property type="match status" value="2"/>
</dbReference>
<dbReference type="PANTHER" id="PTHR33598">
    <property type="entry name" value="OS02G0833400 PROTEIN"/>
    <property type="match status" value="1"/>
</dbReference>
<organism evidence="2 3">
    <name type="scientific">Spirodela intermedia</name>
    <name type="common">Intermediate duckweed</name>
    <dbReference type="NCBI Taxonomy" id="51605"/>
    <lineage>
        <taxon>Eukaryota</taxon>
        <taxon>Viridiplantae</taxon>
        <taxon>Streptophyta</taxon>
        <taxon>Embryophyta</taxon>
        <taxon>Tracheophyta</taxon>
        <taxon>Spermatophyta</taxon>
        <taxon>Magnoliopsida</taxon>
        <taxon>Liliopsida</taxon>
        <taxon>Araceae</taxon>
        <taxon>Lemnoideae</taxon>
        <taxon>Spirodela</taxon>
    </lineage>
</organism>
<name>A0A7I8KK20_SPIIN</name>
<evidence type="ECO:0000313" key="3">
    <source>
        <dbReference type="Proteomes" id="UP000663760"/>
    </source>
</evidence>
<reference evidence="2" key="1">
    <citation type="submission" date="2020-02" db="EMBL/GenBank/DDBJ databases">
        <authorList>
            <person name="Scholz U."/>
            <person name="Mascher M."/>
            <person name="Fiebig A."/>
        </authorList>
    </citation>
    <scope>NUCLEOTIDE SEQUENCE</scope>
</reference>
<dbReference type="AlphaFoldDB" id="A0A7I8KK20"/>
<protein>
    <submittedName>
        <fullName evidence="2">Uncharacterized protein</fullName>
    </submittedName>
</protein>